<dbReference type="CDD" id="cd05233">
    <property type="entry name" value="SDR_c"/>
    <property type="match status" value="1"/>
</dbReference>
<dbReference type="InterPro" id="IPR020904">
    <property type="entry name" value="Sc_DH/Rdtase_CS"/>
</dbReference>
<dbReference type="OrthoDB" id="47007at2759"/>
<dbReference type="PRINTS" id="PR00080">
    <property type="entry name" value="SDRFAMILY"/>
</dbReference>
<dbReference type="PRINTS" id="PR00081">
    <property type="entry name" value="GDHRDH"/>
</dbReference>
<evidence type="ECO:0000256" key="1">
    <source>
        <dbReference type="ARBA" id="ARBA00006484"/>
    </source>
</evidence>
<evidence type="ECO:0008006" key="6">
    <source>
        <dbReference type="Google" id="ProtNLM"/>
    </source>
</evidence>
<keyword evidence="3" id="KW-0560">Oxidoreductase</keyword>
<gene>
    <name evidence="4" type="ORF">PAC_02480</name>
</gene>
<dbReference type="PROSITE" id="PS00061">
    <property type="entry name" value="ADH_SHORT"/>
    <property type="match status" value="1"/>
</dbReference>
<dbReference type="InterPro" id="IPR036291">
    <property type="entry name" value="NAD(P)-bd_dom_sf"/>
</dbReference>
<dbReference type="AlphaFoldDB" id="A0A1L7WIK3"/>
<dbReference type="GO" id="GO:0016616">
    <property type="term" value="F:oxidoreductase activity, acting on the CH-OH group of donors, NAD or NADP as acceptor"/>
    <property type="evidence" value="ECO:0007669"/>
    <property type="project" value="TreeGrafter"/>
</dbReference>
<sequence length="267" mass="28475">MATTQPLKILITGGGRGIGRGLARILASKGHTLYLLDSNKEELTHTTSTLSSQYPGRITSSLCDLRSPTDITTVIENLKRQFAGHLDVLINNAAYTGAVGGTGIADLSLEEWNRSLETNLTAPMLMVQACLPLLRKSSLREAGTVINISSTRAHQSEPNSESYAATKAGLLGLSQALAVSLAPQGVTVNALVLGWIHVGNECKKGDELGVKWEDGLEEREHEWQLTGRVGNVDDVGRAVEYLVGAKGVTGSEIVVDGGVTRKMVYPE</sequence>
<evidence type="ECO:0000313" key="4">
    <source>
        <dbReference type="EMBL" id="CZR52603.1"/>
    </source>
</evidence>
<dbReference type="PANTHER" id="PTHR42760:SF133">
    <property type="entry name" value="3-OXOACYL-[ACYL-CARRIER-PROTEIN] REDUCTASE"/>
    <property type="match status" value="1"/>
</dbReference>
<comment type="similarity">
    <text evidence="1">Belongs to the short-chain dehydrogenases/reductases (SDR) family.</text>
</comment>
<keyword evidence="5" id="KW-1185">Reference proteome</keyword>
<accession>A0A1L7WIK3</accession>
<dbReference type="Proteomes" id="UP000184330">
    <property type="component" value="Unassembled WGS sequence"/>
</dbReference>
<dbReference type="STRING" id="576137.A0A1L7WIK3"/>
<name>A0A1L7WIK3_9HELO</name>
<organism evidence="4 5">
    <name type="scientific">Phialocephala subalpina</name>
    <dbReference type="NCBI Taxonomy" id="576137"/>
    <lineage>
        <taxon>Eukaryota</taxon>
        <taxon>Fungi</taxon>
        <taxon>Dikarya</taxon>
        <taxon>Ascomycota</taxon>
        <taxon>Pezizomycotina</taxon>
        <taxon>Leotiomycetes</taxon>
        <taxon>Helotiales</taxon>
        <taxon>Mollisiaceae</taxon>
        <taxon>Phialocephala</taxon>
        <taxon>Phialocephala fortinii species complex</taxon>
    </lineage>
</organism>
<evidence type="ECO:0000256" key="3">
    <source>
        <dbReference type="ARBA" id="ARBA00023002"/>
    </source>
</evidence>
<dbReference type="PANTHER" id="PTHR42760">
    <property type="entry name" value="SHORT-CHAIN DEHYDROGENASES/REDUCTASES FAMILY MEMBER"/>
    <property type="match status" value="1"/>
</dbReference>
<evidence type="ECO:0000313" key="5">
    <source>
        <dbReference type="Proteomes" id="UP000184330"/>
    </source>
</evidence>
<keyword evidence="2" id="KW-0521">NADP</keyword>
<protein>
    <recommendedName>
        <fullName evidence="6">3-oxoacyl-[acyl-carrier-protein] reductase</fullName>
    </recommendedName>
</protein>
<dbReference type="EMBL" id="FJOG01000003">
    <property type="protein sequence ID" value="CZR52603.1"/>
    <property type="molecule type" value="Genomic_DNA"/>
</dbReference>
<dbReference type="Pfam" id="PF13561">
    <property type="entry name" value="adh_short_C2"/>
    <property type="match status" value="1"/>
</dbReference>
<evidence type="ECO:0000256" key="2">
    <source>
        <dbReference type="ARBA" id="ARBA00022857"/>
    </source>
</evidence>
<dbReference type="SUPFAM" id="SSF51735">
    <property type="entry name" value="NAD(P)-binding Rossmann-fold domains"/>
    <property type="match status" value="1"/>
</dbReference>
<reference evidence="4 5" key="1">
    <citation type="submission" date="2016-03" db="EMBL/GenBank/DDBJ databases">
        <authorList>
            <person name="Ploux O."/>
        </authorList>
    </citation>
    <scope>NUCLEOTIDE SEQUENCE [LARGE SCALE GENOMIC DNA]</scope>
    <source>
        <strain evidence="4 5">UAMH 11012</strain>
    </source>
</reference>
<dbReference type="Gene3D" id="3.40.50.720">
    <property type="entry name" value="NAD(P)-binding Rossmann-like Domain"/>
    <property type="match status" value="1"/>
</dbReference>
<dbReference type="InterPro" id="IPR002347">
    <property type="entry name" value="SDR_fam"/>
</dbReference>
<proteinExistence type="inferred from homology"/>